<proteinExistence type="predicted"/>
<name>A0A1H0FAK9_9ACTN</name>
<dbReference type="STRING" id="310781.SAMN05216259_106221"/>
<dbReference type="Proteomes" id="UP000199341">
    <property type="component" value="Unassembled WGS sequence"/>
</dbReference>
<dbReference type="AlphaFoldDB" id="A0A1H0FAK9"/>
<feature type="region of interest" description="Disordered" evidence="1">
    <location>
        <begin position="1"/>
        <end position="81"/>
    </location>
</feature>
<evidence type="ECO:0000256" key="1">
    <source>
        <dbReference type="SAM" id="MobiDB-lite"/>
    </source>
</evidence>
<dbReference type="EMBL" id="FNIE01000006">
    <property type="protein sequence ID" value="SDN91698.1"/>
    <property type="molecule type" value="Genomic_DNA"/>
</dbReference>
<gene>
    <name evidence="2" type="ORF">SAMN05216259_106221</name>
</gene>
<organism evidence="2 3">
    <name type="scientific">Actinacidiphila guanduensis</name>
    <dbReference type="NCBI Taxonomy" id="310781"/>
    <lineage>
        <taxon>Bacteria</taxon>
        <taxon>Bacillati</taxon>
        <taxon>Actinomycetota</taxon>
        <taxon>Actinomycetes</taxon>
        <taxon>Kitasatosporales</taxon>
        <taxon>Streptomycetaceae</taxon>
        <taxon>Actinacidiphila</taxon>
    </lineage>
</organism>
<feature type="compositionally biased region" description="Low complexity" evidence="1">
    <location>
        <begin position="25"/>
        <end position="80"/>
    </location>
</feature>
<evidence type="ECO:0000313" key="2">
    <source>
        <dbReference type="EMBL" id="SDN91698.1"/>
    </source>
</evidence>
<sequence length="170" mass="16220">MAVAALALTGCSSDSSADAQKEPVASSSAIATGSGTPTATGTTANGAPSTGSATSSATGGPTASGSAADADTGGASTDSTQSVEGVWLATVDGAKVQLVLGKGKAGLTSTHLCGGAYTGTGSIRLTLTCMDGDKERTSGHGVMAPDGKTLTVQWTGGLTDTFSRTGLPSS</sequence>
<protein>
    <submittedName>
        <fullName evidence="2">Uncharacterized protein</fullName>
    </submittedName>
</protein>
<keyword evidence="3" id="KW-1185">Reference proteome</keyword>
<evidence type="ECO:0000313" key="3">
    <source>
        <dbReference type="Proteomes" id="UP000199341"/>
    </source>
</evidence>
<reference evidence="2 3" key="1">
    <citation type="submission" date="2016-10" db="EMBL/GenBank/DDBJ databases">
        <authorList>
            <person name="de Groot N.N."/>
        </authorList>
    </citation>
    <scope>NUCLEOTIDE SEQUENCE [LARGE SCALE GENOMIC DNA]</scope>
    <source>
        <strain evidence="2 3">CGMCC 4.2022</strain>
    </source>
</reference>
<accession>A0A1H0FAK9</accession>